<gene>
    <name evidence="3" type="ORF">GZH47_22140</name>
</gene>
<dbReference type="KEGG" id="prz:GZH47_22140"/>
<feature type="transmembrane region" description="Helical" evidence="2">
    <location>
        <begin position="21"/>
        <end position="45"/>
    </location>
</feature>
<keyword evidence="2" id="KW-0812">Transmembrane</keyword>
<organism evidence="3 4">
    <name type="scientific">Paenibacillus rhizovicinus</name>
    <dbReference type="NCBI Taxonomy" id="2704463"/>
    <lineage>
        <taxon>Bacteria</taxon>
        <taxon>Bacillati</taxon>
        <taxon>Bacillota</taxon>
        <taxon>Bacilli</taxon>
        <taxon>Bacillales</taxon>
        <taxon>Paenibacillaceae</taxon>
        <taxon>Paenibacillus</taxon>
    </lineage>
</organism>
<feature type="compositionally biased region" description="Low complexity" evidence="1">
    <location>
        <begin position="91"/>
        <end position="156"/>
    </location>
</feature>
<evidence type="ECO:0000256" key="2">
    <source>
        <dbReference type="SAM" id="Phobius"/>
    </source>
</evidence>
<dbReference type="RefSeq" id="WP_162643197.1">
    <property type="nucleotide sequence ID" value="NZ_CP048286.1"/>
</dbReference>
<dbReference type="Proteomes" id="UP000479114">
    <property type="component" value="Chromosome"/>
</dbReference>
<dbReference type="AlphaFoldDB" id="A0A6C0P3X2"/>
<accession>A0A6C0P3X2</accession>
<reference evidence="3 4" key="1">
    <citation type="submission" date="2020-02" db="EMBL/GenBank/DDBJ databases">
        <title>Paenibacillus sp. nov., isolated from rhizosphere soil of tomato.</title>
        <authorList>
            <person name="Weon H.-Y."/>
            <person name="Lee S.A."/>
        </authorList>
    </citation>
    <scope>NUCLEOTIDE SEQUENCE [LARGE SCALE GENOMIC DNA]</scope>
    <source>
        <strain evidence="3 4">14171R-81</strain>
    </source>
</reference>
<keyword evidence="2" id="KW-0472">Membrane</keyword>
<feature type="region of interest" description="Disordered" evidence="1">
    <location>
        <begin position="78"/>
        <end position="156"/>
    </location>
</feature>
<evidence type="ECO:0000256" key="1">
    <source>
        <dbReference type="SAM" id="MobiDB-lite"/>
    </source>
</evidence>
<sequence>MRERSRSELHTDRRRGEAGSIALEASLVLPIALMAVMFFICLIQMSEAQMALHSAVSQTVRQAAANIHPIDLAVQGAQNDSADQAGENDGDSSSADTSGDASQSGGDSSSSSDDRAASGSNMPAASGNTSTASGSNMPAASGNTSTASGSNSSAAGEPLPAVRFLADKLESWLPSPSGPLLAAALRGDWDTIVDTAAATVGRSVIEPMLRHEADTSVLDPERLHLSKISLPDLKNKDDLCIAIEAEYAFKLGFPFTRKTIVLTERAQERVWTPDTLPSPRLGSDADSEHAPIQIVLIEPSPARPGHQARVVVKSSPGRSLSIQVLYKSGRSVARHLGDIVTDGDGVAEWSWLVSGNTTPGTWEIVVTASDGTTAARHFVVQKKPEGEEGTNG</sequence>
<keyword evidence="4" id="KW-1185">Reference proteome</keyword>
<dbReference type="EMBL" id="CP048286">
    <property type="protein sequence ID" value="QHW33218.1"/>
    <property type="molecule type" value="Genomic_DNA"/>
</dbReference>
<protein>
    <submittedName>
        <fullName evidence="3">Pilus assembly protein</fullName>
    </submittedName>
</protein>
<evidence type="ECO:0000313" key="3">
    <source>
        <dbReference type="EMBL" id="QHW33218.1"/>
    </source>
</evidence>
<evidence type="ECO:0000313" key="4">
    <source>
        <dbReference type="Proteomes" id="UP000479114"/>
    </source>
</evidence>
<name>A0A6C0P3X2_9BACL</name>
<keyword evidence="2" id="KW-1133">Transmembrane helix</keyword>
<proteinExistence type="predicted"/>